<sequence length="44" mass="4937">MNHQDECQATRHIHEYHLVANISPQWLGFVVGVGVLGFLAGLMF</sequence>
<keyword evidence="1" id="KW-0472">Membrane</keyword>
<keyword evidence="1" id="KW-1133">Transmembrane helix</keyword>
<dbReference type="AlphaFoldDB" id="A0AAU7CK00"/>
<gene>
    <name evidence="2" type="ORF">V5E97_06835</name>
</gene>
<feature type="transmembrane region" description="Helical" evidence="1">
    <location>
        <begin position="26"/>
        <end position="43"/>
    </location>
</feature>
<evidence type="ECO:0000256" key="1">
    <source>
        <dbReference type="SAM" id="Phobius"/>
    </source>
</evidence>
<dbReference type="EMBL" id="CP155447">
    <property type="protein sequence ID" value="XBH05734.1"/>
    <property type="molecule type" value="Genomic_DNA"/>
</dbReference>
<proteinExistence type="predicted"/>
<reference evidence="2" key="1">
    <citation type="submission" date="2024-05" db="EMBL/GenBank/DDBJ databases">
        <title>Planctomycetes of the genus Singulisphaera possess chitinolytic capabilities.</title>
        <authorList>
            <person name="Ivanova A."/>
        </authorList>
    </citation>
    <scope>NUCLEOTIDE SEQUENCE</scope>
    <source>
        <strain evidence="2">Ch08T</strain>
    </source>
</reference>
<organism evidence="2">
    <name type="scientific">Singulisphaera sp. Ch08</name>
    <dbReference type="NCBI Taxonomy" id="3120278"/>
    <lineage>
        <taxon>Bacteria</taxon>
        <taxon>Pseudomonadati</taxon>
        <taxon>Planctomycetota</taxon>
        <taxon>Planctomycetia</taxon>
        <taxon>Isosphaerales</taxon>
        <taxon>Isosphaeraceae</taxon>
        <taxon>Singulisphaera</taxon>
    </lineage>
</organism>
<keyword evidence="1" id="KW-0812">Transmembrane</keyword>
<dbReference type="RefSeq" id="WP_406698583.1">
    <property type="nucleotide sequence ID" value="NZ_CP155447.1"/>
</dbReference>
<accession>A0AAU7CK00</accession>
<protein>
    <submittedName>
        <fullName evidence="2">Uncharacterized protein</fullName>
    </submittedName>
</protein>
<name>A0AAU7CK00_9BACT</name>
<evidence type="ECO:0000313" key="2">
    <source>
        <dbReference type="EMBL" id="XBH05734.1"/>
    </source>
</evidence>